<protein>
    <submittedName>
        <fullName evidence="1">Uncharacterized protein</fullName>
    </submittedName>
</protein>
<accession>A0ACB9QC12</accession>
<proteinExistence type="predicted"/>
<gene>
    <name evidence="1" type="ORF">MLD38_020283</name>
</gene>
<comment type="caution">
    <text evidence="1">The sequence shown here is derived from an EMBL/GenBank/DDBJ whole genome shotgun (WGS) entry which is preliminary data.</text>
</comment>
<sequence length="325" mass="36291">MGSLPDVVEDCMGVLQLYSDGSVHRTTDIDFNIPLVPNDSVLFKDYIYDPDLGLSLRVYQPALPKGPPRKFPVLYYIHGGGFCLGSRDWPNCHNCCTRLASGLDAIVLSPDYRLAPEHRLPSAMDDVYGSLRWLRDLGRAERKQAGSGEEWLDGRVDYGRVYLLGDSSGGNIAHHMSVRLGSGPQELDPVRVRGYVLLAPFFGGIERTKSEEGPPEVMLNLEALDRFWRLSLPLGENRDHPISNPFGPSSPALDGLSLGPFLIMAGGRELLRDRVEEYARRLAGMGKDVEYLEYEGEEHGFFTNDPYSEIGGRAMQAMKKFMRDH</sequence>
<keyword evidence="2" id="KW-1185">Reference proteome</keyword>
<dbReference type="Proteomes" id="UP001057402">
    <property type="component" value="Chromosome 6"/>
</dbReference>
<reference evidence="2" key="1">
    <citation type="journal article" date="2023" name="Front. Plant Sci.">
        <title>Chromosomal-level genome assembly of Melastoma candidum provides insights into trichome evolution.</title>
        <authorList>
            <person name="Zhong Y."/>
            <person name="Wu W."/>
            <person name="Sun C."/>
            <person name="Zou P."/>
            <person name="Liu Y."/>
            <person name="Dai S."/>
            <person name="Zhou R."/>
        </authorList>
    </citation>
    <scope>NUCLEOTIDE SEQUENCE [LARGE SCALE GENOMIC DNA]</scope>
</reference>
<name>A0ACB9QC12_9MYRT</name>
<dbReference type="EMBL" id="CM042885">
    <property type="protein sequence ID" value="KAI4364153.1"/>
    <property type="molecule type" value="Genomic_DNA"/>
</dbReference>
<evidence type="ECO:0000313" key="2">
    <source>
        <dbReference type="Proteomes" id="UP001057402"/>
    </source>
</evidence>
<evidence type="ECO:0000313" key="1">
    <source>
        <dbReference type="EMBL" id="KAI4364153.1"/>
    </source>
</evidence>
<organism evidence="1 2">
    <name type="scientific">Melastoma candidum</name>
    <dbReference type="NCBI Taxonomy" id="119954"/>
    <lineage>
        <taxon>Eukaryota</taxon>
        <taxon>Viridiplantae</taxon>
        <taxon>Streptophyta</taxon>
        <taxon>Embryophyta</taxon>
        <taxon>Tracheophyta</taxon>
        <taxon>Spermatophyta</taxon>
        <taxon>Magnoliopsida</taxon>
        <taxon>eudicotyledons</taxon>
        <taxon>Gunneridae</taxon>
        <taxon>Pentapetalae</taxon>
        <taxon>rosids</taxon>
        <taxon>malvids</taxon>
        <taxon>Myrtales</taxon>
        <taxon>Melastomataceae</taxon>
        <taxon>Melastomatoideae</taxon>
        <taxon>Melastomateae</taxon>
        <taxon>Melastoma</taxon>
    </lineage>
</organism>